<dbReference type="InterPro" id="IPR002130">
    <property type="entry name" value="Cyclophilin-type_PPIase_dom"/>
</dbReference>
<dbReference type="GO" id="GO:0003755">
    <property type="term" value="F:peptidyl-prolyl cis-trans isomerase activity"/>
    <property type="evidence" value="ECO:0007669"/>
    <property type="project" value="InterPro"/>
</dbReference>
<gene>
    <name evidence="2" type="primary">Ppil6</name>
    <name evidence="2" type="ORF">ASASCU_R08697</name>
</gene>
<feature type="non-terminal residue" evidence="2">
    <location>
        <position position="305"/>
    </location>
</feature>
<dbReference type="SUPFAM" id="SSF50891">
    <property type="entry name" value="Cyclophilin-like"/>
    <property type="match status" value="1"/>
</dbReference>
<keyword evidence="3" id="KW-1185">Reference proteome</keyword>
<dbReference type="Gene3D" id="2.40.100.10">
    <property type="entry name" value="Cyclophilin-like"/>
    <property type="match status" value="1"/>
</dbReference>
<evidence type="ECO:0000259" key="1">
    <source>
        <dbReference type="PROSITE" id="PS50072"/>
    </source>
</evidence>
<dbReference type="PANTHER" id="PTHR11071:SF561">
    <property type="entry name" value="PEPTIDYL-PROLYL CIS-TRANS ISOMERASE D-RELATED"/>
    <property type="match status" value="1"/>
</dbReference>
<evidence type="ECO:0000313" key="2">
    <source>
        <dbReference type="EMBL" id="NWZ24606.1"/>
    </source>
</evidence>
<name>A0A7K7L1N4_9AVES</name>
<dbReference type="Pfam" id="PF00160">
    <property type="entry name" value="Pro_isomerase"/>
    <property type="match status" value="1"/>
</dbReference>
<dbReference type="GO" id="GO:0005737">
    <property type="term" value="C:cytoplasm"/>
    <property type="evidence" value="ECO:0007669"/>
    <property type="project" value="TreeGrafter"/>
</dbReference>
<dbReference type="Proteomes" id="UP000525565">
    <property type="component" value="Unassembled WGS sequence"/>
</dbReference>
<dbReference type="AlphaFoldDB" id="A0A7K7L1N4"/>
<dbReference type="FunFam" id="2.40.100.10:FF:000048">
    <property type="entry name" value="Peptidyl-prolyl cis-trans isomerase"/>
    <property type="match status" value="1"/>
</dbReference>
<feature type="domain" description="PPIase cyclophilin-type" evidence="1">
    <location>
        <begin position="139"/>
        <end position="302"/>
    </location>
</feature>
<dbReference type="PRINTS" id="PR00153">
    <property type="entry name" value="CSAPPISMRASE"/>
</dbReference>
<feature type="non-terminal residue" evidence="2">
    <location>
        <position position="1"/>
    </location>
</feature>
<comment type="caution">
    <text evidence="2">The sequence shown here is derived from an EMBL/GenBank/DDBJ whole genome shotgun (WGS) entry which is preliminary data.</text>
</comment>
<dbReference type="InterPro" id="IPR029000">
    <property type="entry name" value="Cyclophilin-like_dom_sf"/>
</dbReference>
<proteinExistence type="predicted"/>
<dbReference type="PROSITE" id="PS50072">
    <property type="entry name" value="CSA_PPIASE_2"/>
    <property type="match status" value="1"/>
</dbReference>
<reference evidence="2 3" key="1">
    <citation type="submission" date="2019-09" db="EMBL/GenBank/DDBJ databases">
        <title>Bird 10,000 Genomes (B10K) Project - Family phase.</title>
        <authorList>
            <person name="Zhang G."/>
        </authorList>
    </citation>
    <scope>NUCLEOTIDE SEQUENCE [LARGE SCALE GENOMIC DNA]</scope>
    <source>
        <strain evidence="2">OUT-0051</strain>
        <tissue evidence="2">Kidney</tissue>
    </source>
</reference>
<dbReference type="EMBL" id="VZSO01000127">
    <property type="protein sequence ID" value="NWZ24606.1"/>
    <property type="molecule type" value="Genomic_DNA"/>
</dbReference>
<sequence length="305" mass="34627">MARRQLVVVAVTGLLQDPAFHVAKCAAEALKLKFPSKFADPVICPLLEFAWHEYLQEKKKELRGEVWAYASRVMCFVDGRLLGDEKELLRWALHRWDYRDFRPEVLYQAISEDFYTKHLKNSQASSAGLQEEREHVFVYLDIAIDEQPVGTLLFELFSDVCPKTCENFRALCVGGVKSPYSDRELTYKNSCFHRLVKNGWIQGGDIVTGKGDGGESIYGPTFEDENFAIRHKGRGVLGMANKGRHSNSSQFYITLQPAPYLDKKCVAFGQVIEGTEVLQRLEAVPTYNERPTVDCKILDCGTFQP</sequence>
<evidence type="ECO:0000313" key="3">
    <source>
        <dbReference type="Proteomes" id="UP000525565"/>
    </source>
</evidence>
<organism evidence="2 3">
    <name type="scientific">Asarcornis scutulata</name>
    <dbReference type="NCBI Taxonomy" id="75869"/>
    <lineage>
        <taxon>Eukaryota</taxon>
        <taxon>Metazoa</taxon>
        <taxon>Chordata</taxon>
        <taxon>Craniata</taxon>
        <taxon>Vertebrata</taxon>
        <taxon>Euteleostomi</taxon>
        <taxon>Archelosauria</taxon>
        <taxon>Archosauria</taxon>
        <taxon>Dinosauria</taxon>
        <taxon>Saurischia</taxon>
        <taxon>Theropoda</taxon>
        <taxon>Coelurosauria</taxon>
        <taxon>Aves</taxon>
        <taxon>Neognathae</taxon>
        <taxon>Galloanserae</taxon>
        <taxon>Anseriformes</taxon>
        <taxon>Anatidae</taxon>
        <taxon>Anatinae</taxon>
        <taxon>Asarcornis</taxon>
    </lineage>
</organism>
<accession>A0A7K7L1N4</accession>
<protein>
    <submittedName>
        <fullName evidence="2">PPIL6 protein</fullName>
    </submittedName>
</protein>
<dbReference type="PANTHER" id="PTHR11071">
    <property type="entry name" value="PEPTIDYL-PROLYL CIS-TRANS ISOMERASE"/>
    <property type="match status" value="1"/>
</dbReference>